<reference evidence="3 4" key="1">
    <citation type="journal article" date="2016" name="Nat. Commun.">
        <title>Thousands of microbial genomes shed light on interconnected biogeochemical processes in an aquifer system.</title>
        <authorList>
            <person name="Anantharaman K."/>
            <person name="Brown C.T."/>
            <person name="Hug L.A."/>
            <person name="Sharon I."/>
            <person name="Castelle C.J."/>
            <person name="Probst A.J."/>
            <person name="Thomas B.C."/>
            <person name="Singh A."/>
            <person name="Wilkins M.J."/>
            <person name="Karaoz U."/>
            <person name="Brodie E.L."/>
            <person name="Williams K.H."/>
            <person name="Hubbard S.S."/>
            <person name="Banfield J.F."/>
        </authorList>
    </citation>
    <scope>NUCLEOTIDE SEQUENCE [LARGE SCALE GENOMIC DNA]</scope>
</reference>
<feature type="transmembrane region" description="Helical" evidence="1">
    <location>
        <begin position="60"/>
        <end position="80"/>
    </location>
</feature>
<evidence type="ECO:0000259" key="2">
    <source>
        <dbReference type="Pfam" id="PF18920"/>
    </source>
</evidence>
<feature type="transmembrane region" description="Helical" evidence="1">
    <location>
        <begin position="134"/>
        <end position="153"/>
    </location>
</feature>
<feature type="transmembrane region" description="Helical" evidence="1">
    <location>
        <begin position="165"/>
        <end position="185"/>
    </location>
</feature>
<evidence type="ECO:0000313" key="3">
    <source>
        <dbReference type="EMBL" id="OGM98152.1"/>
    </source>
</evidence>
<name>A0A1F8EBI3_9BACT</name>
<comment type="caution">
    <text evidence="3">The sequence shown here is derived from an EMBL/GenBank/DDBJ whole genome shotgun (WGS) entry which is preliminary data.</text>
</comment>
<dbReference type="AlphaFoldDB" id="A0A1F8EBI3"/>
<dbReference type="Pfam" id="PF18920">
    <property type="entry name" value="DUF5671"/>
    <property type="match status" value="1"/>
</dbReference>
<dbReference type="Proteomes" id="UP000178520">
    <property type="component" value="Unassembled WGS sequence"/>
</dbReference>
<sequence length="315" mass="35853">MDTNSQISRSTPRDVFLYLLGLITLVMSAGSFGMLIYQYIDIIFPDVLQYNYSTPSANYSLIRTALAVLVVVFPVFFWVSRTLHKDVVSEPSKRDLRVRRWLLSFTILVAGLVIIGDLITLIQNYLNGDLTTAFILKVITVFFIAGSTLFYYLSELRDRTYPRKAFQIVIVGVVVLSLGYGFYLAGSPKSQRLVRFDEQKVNDLQMIQSYLVSNWWQVKGSLPKTLDLLNDPISGFSVPVDPQSQESYEYILIGAREFKLCATFNLDTVNPKESVPAIYPYYNWQHGAGRVCFDRTIDPTLYPVNPKGEPVPLKY</sequence>
<evidence type="ECO:0000256" key="1">
    <source>
        <dbReference type="SAM" id="Phobius"/>
    </source>
</evidence>
<accession>A0A1F8EBI3</accession>
<gene>
    <name evidence="3" type="ORF">A2735_00390</name>
</gene>
<dbReference type="EMBL" id="MGJA01000003">
    <property type="protein sequence ID" value="OGM98152.1"/>
    <property type="molecule type" value="Genomic_DNA"/>
</dbReference>
<feature type="transmembrane region" description="Helical" evidence="1">
    <location>
        <begin position="15"/>
        <end position="40"/>
    </location>
</feature>
<proteinExistence type="predicted"/>
<evidence type="ECO:0000313" key="4">
    <source>
        <dbReference type="Proteomes" id="UP000178520"/>
    </source>
</evidence>
<feature type="transmembrane region" description="Helical" evidence="1">
    <location>
        <begin position="101"/>
        <end position="122"/>
    </location>
</feature>
<keyword evidence="1" id="KW-0812">Transmembrane</keyword>
<organism evidence="3 4">
    <name type="scientific">Candidatus Yanofskybacteria bacterium RIFCSPHIGHO2_01_FULL_41_21</name>
    <dbReference type="NCBI Taxonomy" id="1802660"/>
    <lineage>
        <taxon>Bacteria</taxon>
        <taxon>Candidatus Yanofskyibacteriota</taxon>
    </lineage>
</organism>
<keyword evidence="1" id="KW-1133">Transmembrane helix</keyword>
<protein>
    <recommendedName>
        <fullName evidence="2">DUF5671 domain-containing protein</fullName>
    </recommendedName>
</protein>
<feature type="domain" description="DUF5671" evidence="2">
    <location>
        <begin position="14"/>
        <end position="149"/>
    </location>
</feature>
<dbReference type="STRING" id="1802660.A2735_00390"/>
<dbReference type="InterPro" id="IPR043728">
    <property type="entry name" value="DUF5671"/>
</dbReference>
<keyword evidence="1" id="KW-0472">Membrane</keyword>